<feature type="region of interest" description="Disordered" evidence="1">
    <location>
        <begin position="44"/>
        <end position="84"/>
    </location>
</feature>
<dbReference type="Proteomes" id="UP000826656">
    <property type="component" value="Unassembled WGS sequence"/>
</dbReference>
<comment type="caution">
    <text evidence="2">The sequence shown here is derived from an EMBL/GenBank/DDBJ whole genome shotgun (WGS) entry which is preliminary data.</text>
</comment>
<accession>A0ABQ7VBI5</accession>
<proteinExistence type="predicted"/>
<organism evidence="2 3">
    <name type="scientific">Solanum tuberosum</name>
    <name type="common">Potato</name>
    <dbReference type="NCBI Taxonomy" id="4113"/>
    <lineage>
        <taxon>Eukaryota</taxon>
        <taxon>Viridiplantae</taxon>
        <taxon>Streptophyta</taxon>
        <taxon>Embryophyta</taxon>
        <taxon>Tracheophyta</taxon>
        <taxon>Spermatophyta</taxon>
        <taxon>Magnoliopsida</taxon>
        <taxon>eudicotyledons</taxon>
        <taxon>Gunneridae</taxon>
        <taxon>Pentapetalae</taxon>
        <taxon>asterids</taxon>
        <taxon>lamiids</taxon>
        <taxon>Solanales</taxon>
        <taxon>Solanaceae</taxon>
        <taxon>Solanoideae</taxon>
        <taxon>Solaneae</taxon>
        <taxon>Solanum</taxon>
    </lineage>
</organism>
<protein>
    <submittedName>
        <fullName evidence="2">Uncharacterized protein</fullName>
    </submittedName>
</protein>
<sequence>MEEQIHELPFKEAPYLVDESDEEIQHMREIEEDDSMEYNIQQISKAGDLSPRHTNSLKAKKGRPTIPLQVKTRSNKDNFSHSNQ</sequence>
<reference evidence="2 3" key="1">
    <citation type="journal article" date="2021" name="bioRxiv">
        <title>Chromosome-scale and haplotype-resolved genome assembly of a tetraploid potato cultivar.</title>
        <authorList>
            <person name="Sun H."/>
            <person name="Jiao W.-B."/>
            <person name="Krause K."/>
            <person name="Campoy J.A."/>
            <person name="Goel M."/>
            <person name="Folz-Donahue K."/>
            <person name="Kukat C."/>
            <person name="Huettel B."/>
            <person name="Schneeberger K."/>
        </authorList>
    </citation>
    <scope>NUCLEOTIDE SEQUENCE [LARGE SCALE GENOMIC DNA]</scope>
    <source>
        <strain evidence="2">SolTubOtavaFocal</strain>
        <tissue evidence="2">Leaves</tissue>
    </source>
</reference>
<dbReference type="EMBL" id="JAIVGD010000013">
    <property type="protein sequence ID" value="KAH0761356.1"/>
    <property type="molecule type" value="Genomic_DNA"/>
</dbReference>
<evidence type="ECO:0000313" key="2">
    <source>
        <dbReference type="EMBL" id="KAH0761356.1"/>
    </source>
</evidence>
<gene>
    <name evidence="2" type="ORF">KY290_017429</name>
</gene>
<evidence type="ECO:0000313" key="3">
    <source>
        <dbReference type="Proteomes" id="UP000826656"/>
    </source>
</evidence>
<feature type="compositionally biased region" description="Basic and acidic residues" evidence="1">
    <location>
        <begin position="74"/>
        <end position="84"/>
    </location>
</feature>
<name>A0ABQ7VBI5_SOLTU</name>
<keyword evidence="3" id="KW-1185">Reference proteome</keyword>
<evidence type="ECO:0000256" key="1">
    <source>
        <dbReference type="SAM" id="MobiDB-lite"/>
    </source>
</evidence>